<evidence type="ECO:0000256" key="6">
    <source>
        <dbReference type="PROSITE-ProRule" id="PRU00176"/>
    </source>
</evidence>
<dbReference type="SUPFAM" id="SSF54928">
    <property type="entry name" value="RNA-binding domain, RBD"/>
    <property type="match status" value="1"/>
</dbReference>
<dbReference type="HOGENOM" id="CLU_012062_18_0_1"/>
<dbReference type="RefSeq" id="XP_016642030.1">
    <property type="nucleotide sequence ID" value="XM_016788273.1"/>
</dbReference>
<dbReference type="EMBL" id="JOWA01000100">
    <property type="protein sequence ID" value="KEZ42231.1"/>
    <property type="molecule type" value="Genomic_DNA"/>
</dbReference>
<evidence type="ECO:0000256" key="4">
    <source>
        <dbReference type="ARBA" id="ARBA00022884"/>
    </source>
</evidence>
<keyword evidence="5" id="KW-0539">Nucleus</keyword>
<dbReference type="GO" id="GO:0005634">
    <property type="term" value="C:nucleus"/>
    <property type="evidence" value="ECO:0007669"/>
    <property type="project" value="UniProtKB-SubCell"/>
</dbReference>
<organism evidence="9 10">
    <name type="scientific">Pseudallescheria apiosperma</name>
    <name type="common">Scedosporium apiospermum</name>
    <dbReference type="NCBI Taxonomy" id="563466"/>
    <lineage>
        <taxon>Eukaryota</taxon>
        <taxon>Fungi</taxon>
        <taxon>Dikarya</taxon>
        <taxon>Ascomycota</taxon>
        <taxon>Pezizomycotina</taxon>
        <taxon>Sordariomycetes</taxon>
        <taxon>Hypocreomycetidae</taxon>
        <taxon>Microascales</taxon>
        <taxon>Microascaceae</taxon>
        <taxon>Scedosporium</taxon>
    </lineage>
</organism>
<evidence type="ECO:0000259" key="8">
    <source>
        <dbReference type="PROSITE" id="PS50102"/>
    </source>
</evidence>
<dbReference type="InterPro" id="IPR012677">
    <property type="entry name" value="Nucleotide-bd_a/b_plait_sf"/>
</dbReference>
<dbReference type="Gene3D" id="3.30.70.330">
    <property type="match status" value="1"/>
</dbReference>
<evidence type="ECO:0000256" key="2">
    <source>
        <dbReference type="ARBA" id="ARBA00004496"/>
    </source>
</evidence>
<gene>
    <name evidence="9" type="ORF">SAPIO_CDS6084</name>
</gene>
<dbReference type="GO" id="GO:0005737">
    <property type="term" value="C:cytoplasm"/>
    <property type="evidence" value="ECO:0007669"/>
    <property type="project" value="UniProtKB-SubCell"/>
</dbReference>
<keyword evidence="10" id="KW-1185">Reference proteome</keyword>
<dbReference type="GeneID" id="27725156"/>
<dbReference type="InterPro" id="IPR033744">
    <property type="entry name" value="RRM_RBM8"/>
</dbReference>
<dbReference type="CDD" id="cd12324">
    <property type="entry name" value="RRM_RBM8"/>
    <property type="match status" value="1"/>
</dbReference>
<keyword evidence="3" id="KW-0963">Cytoplasm</keyword>
<accession>A0A084G4G9</accession>
<evidence type="ECO:0000256" key="3">
    <source>
        <dbReference type="ARBA" id="ARBA00022490"/>
    </source>
</evidence>
<dbReference type="GO" id="GO:0006396">
    <property type="term" value="P:RNA processing"/>
    <property type="evidence" value="ECO:0007669"/>
    <property type="project" value="InterPro"/>
</dbReference>
<evidence type="ECO:0000256" key="1">
    <source>
        <dbReference type="ARBA" id="ARBA00004123"/>
    </source>
</evidence>
<feature type="region of interest" description="Disordered" evidence="7">
    <location>
        <begin position="1"/>
        <end position="24"/>
    </location>
</feature>
<proteinExistence type="predicted"/>
<dbReference type="InterPro" id="IPR008111">
    <property type="entry name" value="RNA-bd_8"/>
</dbReference>
<dbReference type="VEuPathDB" id="FungiDB:SAPIO_CDS6084"/>
<feature type="compositionally biased region" description="Basic residues" evidence="7">
    <location>
        <begin position="127"/>
        <end position="137"/>
    </location>
</feature>
<dbReference type="OMA" id="ESEMQTH"/>
<comment type="subcellular location">
    <subcellularLocation>
        <location evidence="2">Cytoplasm</location>
    </subcellularLocation>
    <subcellularLocation>
        <location evidence="1">Nucleus</location>
    </subcellularLocation>
</comment>
<dbReference type="PRINTS" id="PR01738">
    <property type="entry name" value="RNABINDINGM8"/>
</dbReference>
<dbReference type="PROSITE" id="PS50102">
    <property type="entry name" value="RRM"/>
    <property type="match status" value="1"/>
</dbReference>
<dbReference type="OrthoDB" id="15688at2759"/>
<dbReference type="Proteomes" id="UP000028545">
    <property type="component" value="Unassembled WGS sequence"/>
</dbReference>
<evidence type="ECO:0000256" key="5">
    <source>
        <dbReference type="ARBA" id="ARBA00023242"/>
    </source>
</evidence>
<dbReference type="InterPro" id="IPR000504">
    <property type="entry name" value="RRM_dom"/>
</dbReference>
<evidence type="ECO:0000313" key="9">
    <source>
        <dbReference type="EMBL" id="KEZ42231.1"/>
    </source>
</evidence>
<evidence type="ECO:0000313" key="10">
    <source>
        <dbReference type="Proteomes" id="UP000028545"/>
    </source>
</evidence>
<dbReference type="SMART" id="SM00360">
    <property type="entry name" value="RRM"/>
    <property type="match status" value="1"/>
</dbReference>
<feature type="region of interest" description="Disordered" evidence="7">
    <location>
        <begin position="114"/>
        <end position="150"/>
    </location>
</feature>
<dbReference type="InterPro" id="IPR035979">
    <property type="entry name" value="RBD_domain_sf"/>
</dbReference>
<dbReference type="PANTHER" id="PTHR45894">
    <property type="entry name" value="RNA-BINDING PROTEIN 8A"/>
    <property type="match status" value="1"/>
</dbReference>
<evidence type="ECO:0000256" key="7">
    <source>
        <dbReference type="SAM" id="MobiDB-lite"/>
    </source>
</evidence>
<comment type="caution">
    <text evidence="9">The sequence shown here is derived from an EMBL/GenBank/DDBJ whole genome shotgun (WGS) entry which is preliminary data.</text>
</comment>
<dbReference type="KEGG" id="sapo:SAPIO_CDS6084"/>
<dbReference type="GO" id="GO:0003729">
    <property type="term" value="F:mRNA binding"/>
    <property type="evidence" value="ECO:0007669"/>
    <property type="project" value="InterPro"/>
</dbReference>
<name>A0A084G4G9_PSEDA</name>
<keyword evidence="4 6" id="KW-0694">RNA-binding</keyword>
<feature type="domain" description="RRM" evidence="8">
    <location>
        <begin position="37"/>
        <end position="115"/>
    </location>
</feature>
<protein>
    <recommendedName>
        <fullName evidence="8">RRM domain-containing protein</fullName>
    </recommendedName>
</protein>
<sequence length="150" mass="16349">MSDTEMDVDSGPTPSGVRDDDLQTQAGAKAVRSVEGWILIVTNVHEEADEEAVQDRFGEYGEIKNLHLNLDRRSGYVKGYALLEYATLQEARAAINGANNTKFLDQTINVDFAFVRPPPGKGGRGARGGRRRGRSRSRTPEGGSRDADGQ</sequence>
<dbReference type="AlphaFoldDB" id="A0A084G4G9"/>
<reference evidence="9 10" key="1">
    <citation type="journal article" date="2014" name="Genome Announc.">
        <title>Draft genome sequence of the pathogenic fungus Scedosporium apiospermum.</title>
        <authorList>
            <person name="Vandeputte P."/>
            <person name="Ghamrawi S."/>
            <person name="Rechenmann M."/>
            <person name="Iltis A."/>
            <person name="Giraud S."/>
            <person name="Fleury M."/>
            <person name="Thornton C."/>
            <person name="Delhaes L."/>
            <person name="Meyer W."/>
            <person name="Papon N."/>
            <person name="Bouchara J.P."/>
        </authorList>
    </citation>
    <scope>NUCLEOTIDE SEQUENCE [LARGE SCALE GENOMIC DNA]</scope>
    <source>
        <strain evidence="9 10">IHEM 14462</strain>
    </source>
</reference>
<dbReference type="Pfam" id="PF00076">
    <property type="entry name" value="RRM_1"/>
    <property type="match status" value="1"/>
</dbReference>